<dbReference type="EnsemblPlants" id="MELO3C030012.2.1">
    <property type="protein sequence ID" value="MELO3C030012.2.1"/>
    <property type="gene ID" value="MELO3C030012.2"/>
</dbReference>
<reference evidence="1" key="1">
    <citation type="submission" date="2023-03" db="UniProtKB">
        <authorList>
            <consortium name="EnsemblPlants"/>
        </authorList>
    </citation>
    <scope>IDENTIFICATION</scope>
</reference>
<accession>A0A9I9E7U2</accession>
<proteinExistence type="predicted"/>
<protein>
    <submittedName>
        <fullName evidence="1">Uncharacterized protein</fullName>
    </submittedName>
</protein>
<organism evidence="1">
    <name type="scientific">Cucumis melo</name>
    <name type="common">Muskmelon</name>
    <dbReference type="NCBI Taxonomy" id="3656"/>
    <lineage>
        <taxon>Eukaryota</taxon>
        <taxon>Viridiplantae</taxon>
        <taxon>Streptophyta</taxon>
        <taxon>Embryophyta</taxon>
        <taxon>Tracheophyta</taxon>
        <taxon>Spermatophyta</taxon>
        <taxon>Magnoliopsida</taxon>
        <taxon>eudicotyledons</taxon>
        <taxon>Gunneridae</taxon>
        <taxon>Pentapetalae</taxon>
        <taxon>rosids</taxon>
        <taxon>fabids</taxon>
        <taxon>Cucurbitales</taxon>
        <taxon>Cucurbitaceae</taxon>
        <taxon>Benincaseae</taxon>
        <taxon>Cucumis</taxon>
    </lineage>
</organism>
<dbReference type="PANTHER" id="PTHR31973">
    <property type="entry name" value="POLYPROTEIN, PUTATIVE-RELATED"/>
    <property type="match status" value="1"/>
</dbReference>
<dbReference type="AlphaFoldDB" id="A0A9I9E7U2"/>
<sequence>MSARRLQMVFRASHYKKSDLWMLRKYIFDHDCSLTTTLSSHMFMSTDRSIPKEIVHKTHTNLGVNISYQKALRAKEHIVKILKGNKIESYTLIPCFFDKLIKSNPSTYTALEMDDNGHFKFFFMTFGASIEGWKYCRPIISIGMGHF</sequence>
<dbReference type="Gramene" id="MELO3C030012.2.1">
    <property type="protein sequence ID" value="MELO3C030012.2.1"/>
    <property type="gene ID" value="MELO3C030012.2"/>
</dbReference>
<dbReference type="PANTHER" id="PTHR31973:SF187">
    <property type="entry name" value="MUTATOR TRANSPOSASE MUDRA PROTEIN"/>
    <property type="match status" value="1"/>
</dbReference>
<name>A0A9I9E7U2_CUCME</name>
<evidence type="ECO:0000313" key="1">
    <source>
        <dbReference type="EnsemblPlants" id="MELO3C030012.2.1"/>
    </source>
</evidence>